<keyword evidence="3" id="KW-1185">Reference proteome</keyword>
<gene>
    <name evidence="2" type="ORF">CHLNCDRAFT_142148</name>
</gene>
<feature type="region of interest" description="Disordered" evidence="1">
    <location>
        <begin position="1"/>
        <end position="60"/>
    </location>
</feature>
<name>E1Z7W2_CHLVA</name>
<dbReference type="OMA" id="WGAKGYL"/>
<dbReference type="InParanoid" id="E1Z7W2"/>
<feature type="compositionally biased region" description="Basic residues" evidence="1">
    <location>
        <begin position="1"/>
        <end position="10"/>
    </location>
</feature>
<protein>
    <submittedName>
        <fullName evidence="2">Uncharacterized protein</fullName>
    </submittedName>
</protein>
<evidence type="ECO:0000313" key="2">
    <source>
        <dbReference type="EMBL" id="EFN57989.1"/>
    </source>
</evidence>
<feature type="compositionally biased region" description="Low complexity" evidence="1">
    <location>
        <begin position="30"/>
        <end position="46"/>
    </location>
</feature>
<evidence type="ECO:0000256" key="1">
    <source>
        <dbReference type="SAM" id="MobiDB-lite"/>
    </source>
</evidence>
<reference evidence="2 3" key="1">
    <citation type="journal article" date="2010" name="Plant Cell">
        <title>The Chlorella variabilis NC64A genome reveals adaptation to photosymbiosis, coevolution with viruses, and cryptic sex.</title>
        <authorList>
            <person name="Blanc G."/>
            <person name="Duncan G."/>
            <person name="Agarkova I."/>
            <person name="Borodovsky M."/>
            <person name="Gurnon J."/>
            <person name="Kuo A."/>
            <person name="Lindquist E."/>
            <person name="Lucas S."/>
            <person name="Pangilinan J."/>
            <person name="Polle J."/>
            <person name="Salamov A."/>
            <person name="Terry A."/>
            <person name="Yamada T."/>
            <person name="Dunigan D.D."/>
            <person name="Grigoriev I.V."/>
            <person name="Claverie J.M."/>
            <person name="Van Etten J.L."/>
        </authorList>
    </citation>
    <scope>NUCLEOTIDE SEQUENCE [LARGE SCALE GENOMIC DNA]</scope>
    <source>
        <strain evidence="2 3">NC64A</strain>
    </source>
</reference>
<dbReference type="GeneID" id="17357369"/>
<dbReference type="EMBL" id="GL433838">
    <property type="protein sequence ID" value="EFN57989.1"/>
    <property type="molecule type" value="Genomic_DNA"/>
</dbReference>
<sequence length="256" mass="27407">MATTRAKSKAGRQGSEQARGHAPSSRGKSKAVPKAAPTKSKAAKQAPAKKRGKHATAAGAPGTSAAAAAAAAPAAGGGSQLVVTNRAPVLTLWAAVVAQREGYSWEEGLTFGRYIAGVLAHSKGKALGLYEDREVSEEEREDRRRREEEAGVERVRVFGMKCPALLVDGQRRAVHESQAIEPSSVQASLRRSLGVRFQDTKAAMEELAGAIPAARIPRVAYKLYEQFRPEWKGWGVKSQLDLQTIRGLAATWQEEA</sequence>
<dbReference type="OrthoDB" id="514070at2759"/>
<proteinExistence type="predicted"/>
<organism evidence="3">
    <name type="scientific">Chlorella variabilis</name>
    <name type="common">Green alga</name>
    <dbReference type="NCBI Taxonomy" id="554065"/>
    <lineage>
        <taxon>Eukaryota</taxon>
        <taxon>Viridiplantae</taxon>
        <taxon>Chlorophyta</taxon>
        <taxon>core chlorophytes</taxon>
        <taxon>Trebouxiophyceae</taxon>
        <taxon>Chlorellales</taxon>
        <taxon>Chlorellaceae</taxon>
        <taxon>Chlorella clade</taxon>
        <taxon>Chlorella</taxon>
    </lineage>
</organism>
<accession>E1Z7W2</accession>
<dbReference type="KEGG" id="cvr:CHLNCDRAFT_142148"/>
<dbReference type="eggNOG" id="ENOG502S4T9">
    <property type="taxonomic scope" value="Eukaryota"/>
</dbReference>
<dbReference type="AlphaFoldDB" id="E1Z7W2"/>
<dbReference type="RefSeq" id="XP_005850091.1">
    <property type="nucleotide sequence ID" value="XM_005850029.1"/>
</dbReference>
<dbReference type="Proteomes" id="UP000008141">
    <property type="component" value="Unassembled WGS sequence"/>
</dbReference>
<evidence type="ECO:0000313" key="3">
    <source>
        <dbReference type="Proteomes" id="UP000008141"/>
    </source>
</evidence>